<dbReference type="GO" id="GO:0016020">
    <property type="term" value="C:membrane"/>
    <property type="evidence" value="ECO:0007669"/>
    <property type="project" value="UniProtKB-SubCell"/>
</dbReference>
<dbReference type="InterPro" id="IPR050713">
    <property type="entry name" value="RTP_Phos/Ushers"/>
</dbReference>
<protein>
    <recommendedName>
        <fullName evidence="1">Fibronectin type-III domain-containing protein</fullName>
    </recommendedName>
</protein>
<accession>H2Y327</accession>
<sequence>MAQSQTTNSIYVTWNPPPMDVLFTNYFVEYSKMNIFLMPEDHKNETLGNTTTVFNITDLQPGTLYTVTVSTVSGTTRGQPRENQFPTEPDSVKNLTVVQGSDPTKTLSVTWGSPGGEGEIIYVNYTDPEGGDKSIQTNFYETSATLTVLPGYNYTVMVSVTAYGLNSVIQTMTKNTKPAIPVITSATLTTSKLTLAWSIEGQAQSFDVFWNQVTSPSNSDTFLLAGTDRQHVFNFNKPFTEFNVMIKSRINNVNGVIENSDTFTELYKTNAGPPEEPNITQPVNTGSTSNMNTITIILPANTFNDKQGPIEAFGVYITKETQKKPGPQPDLSRNDSCTNLMTECVAVWYTPAGVANTPSTSSRKKRSYDNPIGNNLITFVIGSGESTISPWKTLFVNLPLAVDTPYVVAVAAKTSNNVL</sequence>
<reference evidence="2" key="4">
    <citation type="submission" date="2025-09" db="UniProtKB">
        <authorList>
            <consortium name="Ensembl"/>
        </authorList>
    </citation>
    <scope>IDENTIFICATION</scope>
</reference>
<reference evidence="2" key="3">
    <citation type="submission" date="2025-08" db="UniProtKB">
        <authorList>
            <consortium name="Ensembl"/>
        </authorList>
    </citation>
    <scope>IDENTIFICATION</scope>
</reference>
<dbReference type="InterPro" id="IPR003961">
    <property type="entry name" value="FN3_dom"/>
</dbReference>
<name>H2Y327_CIOIN</name>
<dbReference type="EMBL" id="EAAA01001545">
    <property type="status" value="NOT_ANNOTATED_CDS"/>
    <property type="molecule type" value="Genomic_DNA"/>
</dbReference>
<dbReference type="SUPFAM" id="SSF49265">
    <property type="entry name" value="Fibronectin type III"/>
    <property type="match status" value="2"/>
</dbReference>
<dbReference type="InterPro" id="IPR013783">
    <property type="entry name" value="Ig-like_fold"/>
</dbReference>
<keyword evidence="3" id="KW-1185">Reference proteome</keyword>
<dbReference type="Proteomes" id="UP000008144">
    <property type="component" value="Chromosome 2"/>
</dbReference>
<evidence type="ECO:0000313" key="2">
    <source>
        <dbReference type="Ensembl" id="ENSCINP00000036312.1"/>
    </source>
</evidence>
<dbReference type="AlphaFoldDB" id="H2Y327"/>
<organism evidence="2 3">
    <name type="scientific">Ciona intestinalis</name>
    <name type="common">Transparent sea squirt</name>
    <name type="synonym">Ascidia intestinalis</name>
    <dbReference type="NCBI Taxonomy" id="7719"/>
    <lineage>
        <taxon>Eukaryota</taxon>
        <taxon>Metazoa</taxon>
        <taxon>Chordata</taxon>
        <taxon>Tunicata</taxon>
        <taxon>Ascidiacea</taxon>
        <taxon>Phlebobranchia</taxon>
        <taxon>Cionidae</taxon>
        <taxon>Ciona</taxon>
    </lineage>
</organism>
<dbReference type="Ensembl" id="ENSCINT00000033578.1">
    <property type="protein sequence ID" value="ENSCINP00000036312.1"/>
    <property type="gene ID" value="ENSCING00000022809.1"/>
</dbReference>
<dbReference type="CDD" id="cd00063">
    <property type="entry name" value="FN3"/>
    <property type="match status" value="1"/>
</dbReference>
<dbReference type="Pfam" id="PF00041">
    <property type="entry name" value="fn3"/>
    <property type="match status" value="1"/>
</dbReference>
<proteinExistence type="predicted"/>
<dbReference type="PANTHER" id="PTHR46957:SF3">
    <property type="entry name" value="CYTOKINE RECEPTOR"/>
    <property type="match status" value="1"/>
</dbReference>
<dbReference type="HOGENOM" id="CLU_656462_0_0_1"/>
<dbReference type="PANTHER" id="PTHR46957">
    <property type="entry name" value="CYTOKINE RECEPTOR"/>
    <property type="match status" value="1"/>
</dbReference>
<reference evidence="2" key="2">
    <citation type="journal article" date="2008" name="Genome Biol.">
        <title>Improved genome assembly and evidence-based global gene model set for the chordate Ciona intestinalis: new insight into intron and operon populations.</title>
        <authorList>
            <person name="Satou Y."/>
            <person name="Mineta K."/>
            <person name="Ogasawara M."/>
            <person name="Sasakura Y."/>
            <person name="Shoguchi E."/>
            <person name="Ueno K."/>
            <person name="Yamada L."/>
            <person name="Matsumoto J."/>
            <person name="Wasserscheid J."/>
            <person name="Dewar K."/>
            <person name="Wiley G.B."/>
            <person name="Macmil S.L."/>
            <person name="Roe B.A."/>
            <person name="Zeller R.W."/>
            <person name="Hastings K.E."/>
            <person name="Lemaire P."/>
            <person name="Lindquist E."/>
            <person name="Endo T."/>
            <person name="Hotta K."/>
            <person name="Inaba K."/>
        </authorList>
    </citation>
    <scope>NUCLEOTIDE SEQUENCE [LARGE SCALE GENOMIC DNA]</scope>
    <source>
        <strain evidence="2">wild type</strain>
    </source>
</reference>
<dbReference type="Gene3D" id="2.60.40.10">
    <property type="entry name" value="Immunoglobulins"/>
    <property type="match status" value="1"/>
</dbReference>
<feature type="domain" description="Fibronectin type-III" evidence="1">
    <location>
        <begin position="1"/>
        <end position="91"/>
    </location>
</feature>
<evidence type="ECO:0000259" key="1">
    <source>
        <dbReference type="PROSITE" id="PS50853"/>
    </source>
</evidence>
<dbReference type="SMART" id="SM00060">
    <property type="entry name" value="FN3"/>
    <property type="match status" value="2"/>
</dbReference>
<evidence type="ECO:0000313" key="3">
    <source>
        <dbReference type="Proteomes" id="UP000008144"/>
    </source>
</evidence>
<dbReference type="InterPro" id="IPR036116">
    <property type="entry name" value="FN3_sf"/>
</dbReference>
<reference evidence="3" key="1">
    <citation type="journal article" date="2002" name="Science">
        <title>The draft genome of Ciona intestinalis: insights into chordate and vertebrate origins.</title>
        <authorList>
            <person name="Dehal P."/>
            <person name="Satou Y."/>
            <person name="Campbell R.K."/>
            <person name="Chapman J."/>
            <person name="Degnan B."/>
            <person name="De Tomaso A."/>
            <person name="Davidson B."/>
            <person name="Di Gregorio A."/>
            <person name="Gelpke M."/>
            <person name="Goodstein D.M."/>
            <person name="Harafuji N."/>
            <person name="Hastings K.E."/>
            <person name="Ho I."/>
            <person name="Hotta K."/>
            <person name="Huang W."/>
            <person name="Kawashima T."/>
            <person name="Lemaire P."/>
            <person name="Martinez D."/>
            <person name="Meinertzhagen I.A."/>
            <person name="Necula S."/>
            <person name="Nonaka M."/>
            <person name="Putnam N."/>
            <person name="Rash S."/>
            <person name="Saiga H."/>
            <person name="Satake M."/>
            <person name="Terry A."/>
            <person name="Yamada L."/>
            <person name="Wang H.G."/>
            <person name="Awazu S."/>
            <person name="Azumi K."/>
            <person name="Boore J."/>
            <person name="Branno M."/>
            <person name="Chin-Bow S."/>
            <person name="DeSantis R."/>
            <person name="Doyle S."/>
            <person name="Francino P."/>
            <person name="Keys D.N."/>
            <person name="Haga S."/>
            <person name="Hayashi H."/>
            <person name="Hino K."/>
            <person name="Imai K.S."/>
            <person name="Inaba K."/>
            <person name="Kano S."/>
            <person name="Kobayashi K."/>
            <person name="Kobayashi M."/>
            <person name="Lee B.I."/>
            <person name="Makabe K.W."/>
            <person name="Manohar C."/>
            <person name="Matassi G."/>
            <person name="Medina M."/>
            <person name="Mochizuki Y."/>
            <person name="Mount S."/>
            <person name="Morishita T."/>
            <person name="Miura S."/>
            <person name="Nakayama A."/>
            <person name="Nishizaka S."/>
            <person name="Nomoto H."/>
            <person name="Ohta F."/>
            <person name="Oishi K."/>
            <person name="Rigoutsos I."/>
            <person name="Sano M."/>
            <person name="Sasaki A."/>
            <person name="Sasakura Y."/>
            <person name="Shoguchi E."/>
            <person name="Shin-i T."/>
            <person name="Spagnuolo A."/>
            <person name="Stainier D."/>
            <person name="Suzuki M.M."/>
            <person name="Tassy O."/>
            <person name="Takatori N."/>
            <person name="Tokuoka M."/>
            <person name="Yagi K."/>
            <person name="Yoshizaki F."/>
            <person name="Wada S."/>
            <person name="Zhang C."/>
            <person name="Hyatt P.D."/>
            <person name="Larimer F."/>
            <person name="Detter C."/>
            <person name="Doggett N."/>
            <person name="Glavina T."/>
            <person name="Hawkins T."/>
            <person name="Richardson P."/>
            <person name="Lucas S."/>
            <person name="Kohara Y."/>
            <person name="Levine M."/>
            <person name="Satoh N."/>
            <person name="Rokhsar D.S."/>
        </authorList>
    </citation>
    <scope>NUCLEOTIDE SEQUENCE [LARGE SCALE GENOMIC DNA]</scope>
</reference>
<dbReference type="InParanoid" id="H2Y327"/>
<dbReference type="PROSITE" id="PS50853">
    <property type="entry name" value="FN3"/>
    <property type="match status" value="1"/>
</dbReference>
<dbReference type="EMBL" id="EAAA01001544">
    <property type="status" value="NOT_ANNOTATED_CDS"/>
    <property type="molecule type" value="Genomic_DNA"/>
</dbReference>